<sequence>MSAQTSDPAGYALSGLAAELRSRGVDATEDGDRGLVLVPGAPAGHSSALLRPHRGGLWWWIRRPVQDGVPPAPSGIPLAPAHRTSHVAGRIARAPEGVPGGAV</sequence>
<comment type="caution">
    <text evidence="1">The sequence shown here is derived from an EMBL/GenBank/DDBJ whole genome shotgun (WGS) entry which is preliminary data.</text>
</comment>
<dbReference type="EMBL" id="JADBGI010000002">
    <property type="protein sequence ID" value="MBE2997647.1"/>
    <property type="molecule type" value="Genomic_DNA"/>
</dbReference>
<dbReference type="RefSeq" id="WP_193120302.1">
    <property type="nucleotide sequence ID" value="NZ_JADBGI010000002.1"/>
</dbReference>
<name>A0ABR9P1E1_9ACTN</name>
<reference evidence="1 2" key="1">
    <citation type="submission" date="2020-09" db="EMBL/GenBank/DDBJ databases">
        <title>Diversity and distribution of actinomycetes associated with coral in the coast of Hainan.</title>
        <authorList>
            <person name="Li F."/>
        </authorList>
    </citation>
    <scope>NUCLEOTIDE SEQUENCE [LARGE SCALE GENOMIC DNA]</scope>
    <source>
        <strain evidence="1 2">HNM0947</strain>
    </source>
</reference>
<evidence type="ECO:0000313" key="1">
    <source>
        <dbReference type="EMBL" id="MBE2997647.1"/>
    </source>
</evidence>
<accession>A0ABR9P1E1</accession>
<gene>
    <name evidence="1" type="ORF">IDM40_02845</name>
</gene>
<organism evidence="1 2">
    <name type="scientific">Nocardiopsis coralli</name>
    <dbReference type="NCBI Taxonomy" id="2772213"/>
    <lineage>
        <taxon>Bacteria</taxon>
        <taxon>Bacillati</taxon>
        <taxon>Actinomycetota</taxon>
        <taxon>Actinomycetes</taxon>
        <taxon>Streptosporangiales</taxon>
        <taxon>Nocardiopsidaceae</taxon>
        <taxon>Nocardiopsis</taxon>
    </lineage>
</organism>
<keyword evidence="2" id="KW-1185">Reference proteome</keyword>
<dbReference type="Proteomes" id="UP000806528">
    <property type="component" value="Unassembled WGS sequence"/>
</dbReference>
<proteinExistence type="predicted"/>
<evidence type="ECO:0000313" key="2">
    <source>
        <dbReference type="Proteomes" id="UP000806528"/>
    </source>
</evidence>
<protein>
    <submittedName>
        <fullName evidence="1">Uncharacterized protein</fullName>
    </submittedName>
</protein>